<name>A0A918CQE8_9ACTN</name>
<dbReference type="EMBL" id="BMML01000005">
    <property type="protein sequence ID" value="GGN04385.1"/>
    <property type="molecule type" value="Genomic_DNA"/>
</dbReference>
<evidence type="ECO:0000313" key="4">
    <source>
        <dbReference type="Proteomes" id="UP000653411"/>
    </source>
</evidence>
<dbReference type="RefSeq" id="WP_229712995.1">
    <property type="nucleotide sequence ID" value="NZ_BMML01000005.1"/>
</dbReference>
<sequence length="281" mass="29168">MRFSRNATGTLFVGGALSFTLAALAYPSMLGLNTVSSDSSRIIANTQWGPLTEGDRDFVVKVRAAGLWEYPVGQLGLKKGQSQAVITASKHLIDGHAALDASCRKIAPMLNITIPDLPSPQQQGFVNTLTADTGKKFDTDFANILRITHGSIFNTIAKIRSTTRNTLVRILADQANATVLDHITVMEQTGLVDFPSVNFQETTPPKLPAVDLTPPPPAAGQPQVVLTPPVNSTTSPPALPGEKGFTGSGAGVGTGNADGNAAANTQTSAVNVTPGATPTAG</sequence>
<evidence type="ECO:0000256" key="1">
    <source>
        <dbReference type="SAM" id="MobiDB-lite"/>
    </source>
</evidence>
<accession>A0A918CQE8</accession>
<keyword evidence="4" id="KW-1185">Reference proteome</keyword>
<evidence type="ECO:0000313" key="3">
    <source>
        <dbReference type="EMBL" id="GGN04385.1"/>
    </source>
</evidence>
<dbReference type="InterPro" id="IPR025419">
    <property type="entry name" value="DUF4142"/>
</dbReference>
<dbReference type="Pfam" id="PF13628">
    <property type="entry name" value="DUF4142"/>
    <property type="match status" value="1"/>
</dbReference>
<feature type="region of interest" description="Disordered" evidence="1">
    <location>
        <begin position="203"/>
        <end position="281"/>
    </location>
</feature>
<protein>
    <recommendedName>
        <fullName evidence="2">DUF4142 domain-containing protein</fullName>
    </recommendedName>
</protein>
<feature type="domain" description="DUF4142" evidence="2">
    <location>
        <begin position="55"/>
        <end position="187"/>
    </location>
</feature>
<comment type="caution">
    <text evidence="3">The sequence shown here is derived from an EMBL/GenBank/DDBJ whole genome shotgun (WGS) entry which is preliminary data.</text>
</comment>
<reference evidence="3" key="2">
    <citation type="submission" date="2020-09" db="EMBL/GenBank/DDBJ databases">
        <authorList>
            <person name="Sun Q."/>
            <person name="Zhou Y."/>
        </authorList>
    </citation>
    <scope>NUCLEOTIDE SEQUENCE</scope>
    <source>
        <strain evidence="3">CGMCC 4.7110</strain>
    </source>
</reference>
<dbReference type="AlphaFoldDB" id="A0A918CQE8"/>
<feature type="compositionally biased region" description="Gly residues" evidence="1">
    <location>
        <begin position="244"/>
        <end position="256"/>
    </location>
</feature>
<reference evidence="3" key="1">
    <citation type="journal article" date="2014" name="Int. J. Syst. Evol. Microbiol.">
        <title>Complete genome sequence of Corynebacterium casei LMG S-19264T (=DSM 44701T), isolated from a smear-ripened cheese.</title>
        <authorList>
            <consortium name="US DOE Joint Genome Institute (JGI-PGF)"/>
            <person name="Walter F."/>
            <person name="Albersmeier A."/>
            <person name="Kalinowski J."/>
            <person name="Ruckert C."/>
        </authorList>
    </citation>
    <scope>NUCLEOTIDE SEQUENCE</scope>
    <source>
        <strain evidence="3">CGMCC 4.7110</strain>
    </source>
</reference>
<organism evidence="3 4">
    <name type="scientific">Streptomyces fuscichromogenes</name>
    <dbReference type="NCBI Taxonomy" id="1324013"/>
    <lineage>
        <taxon>Bacteria</taxon>
        <taxon>Bacillati</taxon>
        <taxon>Actinomycetota</taxon>
        <taxon>Actinomycetes</taxon>
        <taxon>Kitasatosporales</taxon>
        <taxon>Streptomycetaceae</taxon>
        <taxon>Streptomyces</taxon>
    </lineage>
</organism>
<proteinExistence type="predicted"/>
<evidence type="ECO:0000259" key="2">
    <source>
        <dbReference type="Pfam" id="PF13628"/>
    </source>
</evidence>
<feature type="compositionally biased region" description="Polar residues" evidence="1">
    <location>
        <begin position="266"/>
        <end position="281"/>
    </location>
</feature>
<dbReference type="Proteomes" id="UP000653411">
    <property type="component" value="Unassembled WGS sequence"/>
</dbReference>
<gene>
    <name evidence="3" type="ORF">GCM10011578_027560</name>
</gene>